<evidence type="ECO:0000313" key="5">
    <source>
        <dbReference type="EMBL" id="CAG9316945.1"/>
    </source>
</evidence>
<dbReference type="PROSITE" id="PS01359">
    <property type="entry name" value="ZF_PHD_1"/>
    <property type="match status" value="1"/>
</dbReference>
<dbReference type="EMBL" id="CAJZBQ010000017">
    <property type="protein sequence ID" value="CAG9316945.1"/>
    <property type="molecule type" value="Genomic_DNA"/>
</dbReference>
<dbReference type="GO" id="GO:0003682">
    <property type="term" value="F:chromatin binding"/>
    <property type="evidence" value="ECO:0007669"/>
    <property type="project" value="InterPro"/>
</dbReference>
<reference evidence="5" key="1">
    <citation type="submission" date="2021-09" db="EMBL/GenBank/DDBJ databases">
        <authorList>
            <consortium name="AG Swart"/>
            <person name="Singh M."/>
            <person name="Singh A."/>
            <person name="Seah K."/>
            <person name="Emmerich C."/>
        </authorList>
    </citation>
    <scope>NUCLEOTIDE SEQUENCE</scope>
    <source>
        <strain evidence="5">ATCC30299</strain>
    </source>
</reference>
<dbReference type="GO" id="GO:0008270">
    <property type="term" value="F:zinc ion binding"/>
    <property type="evidence" value="ECO:0007669"/>
    <property type="project" value="UniProtKB-KW"/>
</dbReference>
<comment type="caution">
    <text evidence="5">The sequence shown here is derived from an EMBL/GenBank/DDBJ whole genome shotgun (WGS) entry which is preliminary data.</text>
</comment>
<dbReference type="Proteomes" id="UP001162131">
    <property type="component" value="Unassembled WGS sequence"/>
</dbReference>
<dbReference type="AlphaFoldDB" id="A0AAU9J8A6"/>
<keyword evidence="2" id="KW-0863">Zinc-finger</keyword>
<keyword evidence="1" id="KW-0479">Metal-binding</keyword>
<dbReference type="InterPro" id="IPR001025">
    <property type="entry name" value="BAH_dom"/>
</dbReference>
<dbReference type="CDD" id="cd04370">
    <property type="entry name" value="BAH"/>
    <property type="match status" value="1"/>
</dbReference>
<sequence length="208" mass="23884">MQKGRLLPLHKRRLLQEAQAAYKLLKLEKMYSSSSYNSSPIDFAMPSIKTGDICSVRLEGTHPGIAKVLEIKEESGVKTCKIQWFYRAIQDLELSHDFLGSNELFISNLIQNVDLACIDCKVDVVSLEEYKTLDKSDSDLYFTRASYDPKKKTVNPTFSRWKRVCYCKKPENPDKEFINCAKCHALFHLACIGDFFGKYLCKKCTKNN</sequence>
<dbReference type="Gene3D" id="2.30.30.490">
    <property type="match status" value="1"/>
</dbReference>
<feature type="domain" description="BAH" evidence="4">
    <location>
        <begin position="46"/>
        <end position="158"/>
    </location>
</feature>
<keyword evidence="3" id="KW-0862">Zinc</keyword>
<dbReference type="PROSITE" id="PS51038">
    <property type="entry name" value="BAH"/>
    <property type="match status" value="1"/>
</dbReference>
<dbReference type="Pfam" id="PF01426">
    <property type="entry name" value="BAH"/>
    <property type="match status" value="1"/>
</dbReference>
<dbReference type="SUPFAM" id="SSF57903">
    <property type="entry name" value="FYVE/PHD zinc finger"/>
    <property type="match status" value="1"/>
</dbReference>
<dbReference type="InterPro" id="IPR043151">
    <property type="entry name" value="BAH_sf"/>
</dbReference>
<dbReference type="InterPro" id="IPR019786">
    <property type="entry name" value="Zinc_finger_PHD-type_CS"/>
</dbReference>
<dbReference type="InterPro" id="IPR013083">
    <property type="entry name" value="Znf_RING/FYVE/PHD"/>
</dbReference>
<keyword evidence="6" id="KW-1185">Reference proteome</keyword>
<protein>
    <recommendedName>
        <fullName evidence="4">BAH domain-containing protein</fullName>
    </recommendedName>
</protein>
<evidence type="ECO:0000256" key="2">
    <source>
        <dbReference type="ARBA" id="ARBA00022771"/>
    </source>
</evidence>
<dbReference type="InterPro" id="IPR011011">
    <property type="entry name" value="Znf_FYVE_PHD"/>
</dbReference>
<evidence type="ECO:0000256" key="1">
    <source>
        <dbReference type="ARBA" id="ARBA00022723"/>
    </source>
</evidence>
<dbReference type="SMART" id="SM00439">
    <property type="entry name" value="BAH"/>
    <property type="match status" value="1"/>
</dbReference>
<evidence type="ECO:0000259" key="4">
    <source>
        <dbReference type="PROSITE" id="PS51038"/>
    </source>
</evidence>
<dbReference type="Gene3D" id="3.30.40.10">
    <property type="entry name" value="Zinc/RING finger domain, C3HC4 (zinc finger)"/>
    <property type="match status" value="1"/>
</dbReference>
<evidence type="ECO:0000313" key="6">
    <source>
        <dbReference type="Proteomes" id="UP001162131"/>
    </source>
</evidence>
<organism evidence="5 6">
    <name type="scientific">Blepharisma stoltei</name>
    <dbReference type="NCBI Taxonomy" id="1481888"/>
    <lineage>
        <taxon>Eukaryota</taxon>
        <taxon>Sar</taxon>
        <taxon>Alveolata</taxon>
        <taxon>Ciliophora</taxon>
        <taxon>Postciliodesmatophora</taxon>
        <taxon>Heterotrichea</taxon>
        <taxon>Heterotrichida</taxon>
        <taxon>Blepharismidae</taxon>
        <taxon>Blepharisma</taxon>
    </lineage>
</organism>
<dbReference type="PANTHER" id="PTHR46364">
    <property type="entry name" value="OS08G0421900 PROTEIN"/>
    <property type="match status" value="1"/>
</dbReference>
<accession>A0AAU9J8A6</accession>
<evidence type="ECO:0000256" key="3">
    <source>
        <dbReference type="ARBA" id="ARBA00022833"/>
    </source>
</evidence>
<proteinExistence type="predicted"/>
<gene>
    <name evidence="5" type="ORF">BSTOLATCC_MIC17572</name>
</gene>
<name>A0AAU9J8A6_9CILI</name>